<dbReference type="GO" id="GO:0007165">
    <property type="term" value="P:signal transduction"/>
    <property type="evidence" value="ECO:0007669"/>
    <property type="project" value="InterPro"/>
</dbReference>
<evidence type="ECO:0000259" key="1">
    <source>
        <dbReference type="Pfam" id="PF00931"/>
    </source>
</evidence>
<dbReference type="Proteomes" id="UP001515480">
    <property type="component" value="Unassembled WGS sequence"/>
</dbReference>
<dbReference type="InterPro" id="IPR035897">
    <property type="entry name" value="Toll_tir_struct_dom_sf"/>
</dbReference>
<dbReference type="Pfam" id="PF13676">
    <property type="entry name" value="TIR_2"/>
    <property type="match status" value="1"/>
</dbReference>
<accession>A0AB34K8K5</accession>
<dbReference type="AlphaFoldDB" id="A0AB34K8K5"/>
<dbReference type="InterPro" id="IPR050905">
    <property type="entry name" value="Plant_NBS-LRR"/>
</dbReference>
<evidence type="ECO:0000313" key="4">
    <source>
        <dbReference type="Proteomes" id="UP001515480"/>
    </source>
</evidence>
<dbReference type="PANTHER" id="PTHR33463:SF189">
    <property type="entry name" value="FBD DOMAIN-CONTAINING PROTEIN"/>
    <property type="match status" value="1"/>
</dbReference>
<dbReference type="InterPro" id="IPR027417">
    <property type="entry name" value="P-loop_NTPase"/>
</dbReference>
<dbReference type="EMBL" id="JBGBPQ010000001">
    <property type="protein sequence ID" value="KAL1530823.1"/>
    <property type="molecule type" value="Genomic_DNA"/>
</dbReference>
<dbReference type="SUPFAM" id="SSF52200">
    <property type="entry name" value="Toll/Interleukin receptor TIR domain"/>
    <property type="match status" value="1"/>
</dbReference>
<dbReference type="SUPFAM" id="SSF52540">
    <property type="entry name" value="P-loop containing nucleoside triphosphate hydrolases"/>
    <property type="match status" value="1"/>
</dbReference>
<feature type="domain" description="TIR" evidence="2">
    <location>
        <begin position="99"/>
        <end position="231"/>
    </location>
</feature>
<protein>
    <recommendedName>
        <fullName evidence="5">NB-ARC domain-containing protein</fullName>
    </recommendedName>
</protein>
<dbReference type="Pfam" id="PF00931">
    <property type="entry name" value="NB-ARC"/>
    <property type="match status" value="1"/>
</dbReference>
<dbReference type="PANTHER" id="PTHR33463">
    <property type="entry name" value="NB-ARC DOMAIN-CONTAINING PROTEIN-RELATED"/>
    <property type="match status" value="1"/>
</dbReference>
<evidence type="ECO:0000313" key="3">
    <source>
        <dbReference type="EMBL" id="KAL1530823.1"/>
    </source>
</evidence>
<feature type="domain" description="NB-ARC" evidence="1">
    <location>
        <begin position="317"/>
        <end position="459"/>
    </location>
</feature>
<dbReference type="GO" id="GO:0043531">
    <property type="term" value="F:ADP binding"/>
    <property type="evidence" value="ECO:0007669"/>
    <property type="project" value="InterPro"/>
</dbReference>
<evidence type="ECO:0008006" key="5">
    <source>
        <dbReference type="Google" id="ProtNLM"/>
    </source>
</evidence>
<dbReference type="PRINTS" id="PR00364">
    <property type="entry name" value="DISEASERSIST"/>
</dbReference>
<reference evidence="3 4" key="1">
    <citation type="journal article" date="2024" name="Science">
        <title>Giant polyketide synthase enzymes in the biosynthesis of giant marine polyether toxins.</title>
        <authorList>
            <person name="Fallon T.R."/>
            <person name="Shende V.V."/>
            <person name="Wierzbicki I.H."/>
            <person name="Pendleton A.L."/>
            <person name="Watervoot N.F."/>
            <person name="Auber R.P."/>
            <person name="Gonzalez D.J."/>
            <person name="Wisecaver J.H."/>
            <person name="Moore B.S."/>
        </authorList>
    </citation>
    <scope>NUCLEOTIDE SEQUENCE [LARGE SCALE GENOMIC DNA]</scope>
    <source>
        <strain evidence="3 4">12B1</strain>
    </source>
</reference>
<dbReference type="Gene3D" id="3.40.50.10140">
    <property type="entry name" value="Toll/interleukin-1 receptor homology (TIR) domain"/>
    <property type="match status" value="1"/>
</dbReference>
<comment type="caution">
    <text evidence="3">The sequence shown here is derived from an EMBL/GenBank/DDBJ whole genome shotgun (WGS) entry which is preliminary data.</text>
</comment>
<dbReference type="InterPro" id="IPR000157">
    <property type="entry name" value="TIR_dom"/>
</dbReference>
<gene>
    <name evidence="3" type="ORF">AB1Y20_001719</name>
</gene>
<organism evidence="3 4">
    <name type="scientific">Prymnesium parvum</name>
    <name type="common">Toxic golden alga</name>
    <dbReference type="NCBI Taxonomy" id="97485"/>
    <lineage>
        <taxon>Eukaryota</taxon>
        <taxon>Haptista</taxon>
        <taxon>Haptophyta</taxon>
        <taxon>Prymnesiophyceae</taxon>
        <taxon>Prymnesiales</taxon>
        <taxon>Prymnesiaceae</taxon>
        <taxon>Prymnesium</taxon>
    </lineage>
</organism>
<name>A0AB34K8K5_PRYPA</name>
<keyword evidence="4" id="KW-1185">Reference proteome</keyword>
<sequence>MGGFSLFSCSCATAQVEQPGEPPGETPSTLPSVSNLADLPSFSSKNSFDLNIASELSKSETSEVIFIRERSASRRSRSLRRAEFHCFLAHDWGYDAHGRDNHQRVCALKAAVEANGVSCWIDAEQLDGDLNFQMTQGIEKSAVVCVFITSRYIQKVQGLGECGLDDNCKTEFDYALLRKGVGGLLAVVMEEPLLDTSTWEGVVGAKLGSAMYVDLTGDVDSKKWAHGVKQLVRLVKPRLEALLDDDDVSSSRFSAPSPFNPKLARIPPEVGALPEFVLERKDVYAALKTKVLHESHTLVTSSRLPHPVAYKPSTVATGLGGVGKTTLALSIVNDTDIRAKFEKICWVSLGHEPNIPILQGILYRQLTGQTMPDEGLRDVHIASELLQTAANSVTTLLVLDDVWDAKHLAPLNFLSDRQATSRSALLVTSRMRSILPKAAEVECGTLSNESSLKLLLELGGQGHLLDNPPAAALEAVELCKKLPLALGVAGGLISELPDTWEDDLIPLLREMAQGTDGVSVHQMVDAALAILPDNVRLSIEHLFILFAVFPEDAIVNVQTVDVLAPILPGMREKDTHSLRLHVRQAAKHLVRINLLRGSVGSGLQVHDLVRECMIERAEKVGAFQGEGGELLEGGLVALQRRVLDTLLQTASADVNAIEWCSPFLRWHMKQATSPGKAHKDELAMRALTHADSTIRCEAASGMGFEVIYAEAKECVKMGERMAAAQLMYALMGTTHPMTGRVAKEAWEVLQSMEETAKTRELETAVLSSLLVMLNSEHAMGSPQFQRYVQRLEQLSQLQHDASSGMEPLIAAFVKGFLDFMGKEGIAAYITEPTVETVDTSLTIVESLHSTLVSISGCSSLKTEKALCLSYRNMISTFMPRHHTAARFDPDALLGVRGAVLLEAMALYDFTAMNTTLKSMVFQTNWFMSGVPGLSLLLFWGDLSGLQTAYAQALRSHQAVLKMCLDNSDSAERYSYESYCSLACICEALLLVDDRCRLGTLLNESLLGQAAKDEKTLQAISKIFEGPFGTWRTESGYRHGSMQSLSYVLRGLVALAEPNTEESRAALVKWLPAPVELTRIAVYDCAFRGHSFGSSHPSLICARLYGEILGYWDTTLQVINSVLEVESHNALLRTEAYRLAGTAYDMIGSRKAAYNAAQNALKEAARARYAWLEMLAIREMLRYCDAQDSVSIRSQLAAVEERISATKQEVQACLGDLDDP</sequence>
<proteinExistence type="predicted"/>
<dbReference type="InterPro" id="IPR002182">
    <property type="entry name" value="NB-ARC"/>
</dbReference>
<evidence type="ECO:0000259" key="2">
    <source>
        <dbReference type="Pfam" id="PF13676"/>
    </source>
</evidence>
<dbReference type="Gene3D" id="3.40.50.300">
    <property type="entry name" value="P-loop containing nucleotide triphosphate hydrolases"/>
    <property type="match status" value="1"/>
</dbReference>